<dbReference type="CDD" id="cd00599">
    <property type="entry name" value="GH25_muramidase"/>
    <property type="match status" value="1"/>
</dbReference>
<keyword evidence="2 5" id="KW-0378">Hydrolase</keyword>
<dbReference type="SUPFAM" id="SSF51445">
    <property type="entry name" value="(Trans)glycosidases"/>
    <property type="match status" value="1"/>
</dbReference>
<accession>A0ABY6Z7U8</accession>
<sequence>MSYKILDISSFQPNVDWAKVKTQIDGVYIKVTEGVTWTDPTLLPHIQGARSVGIPVGVYHFAHPDHNKAEDEAKHFLSVVQPLGQFDFLPALDLEEPTSTGTMTADQIVGWVQEWDTAIQAYCNDDLLYTGRWYINSYDLSALTRHPLWIALYGPNAPVAAPWSNWTMWQKTDQATIDGIQGPVDISDAISLDPLKWGSTMARYPSVTATVDGNPYSAIAVNNQVYLIWTAIRDCGANITKANFNDVEIDGEKPPQVTQDGNTYVVYTALPNLQPYTKNADGSFSFSTKPPVPTPQPPASTGPTSDDIQKALSLLEQAT</sequence>
<keyword evidence="3" id="KW-0326">Glycosidase</keyword>
<evidence type="ECO:0000256" key="2">
    <source>
        <dbReference type="ARBA" id="ARBA00022801"/>
    </source>
</evidence>
<dbReference type="Gene3D" id="3.20.20.80">
    <property type="entry name" value="Glycosidases"/>
    <property type="match status" value="1"/>
</dbReference>
<dbReference type="PANTHER" id="PTHR34135">
    <property type="entry name" value="LYSOZYME"/>
    <property type="match status" value="1"/>
</dbReference>
<dbReference type="EMBL" id="CP104064">
    <property type="protein sequence ID" value="WAH38246.1"/>
    <property type="molecule type" value="Genomic_DNA"/>
</dbReference>
<protein>
    <submittedName>
        <fullName evidence="5">Glycoside hydrolase family 25 protein</fullName>
    </submittedName>
</protein>
<evidence type="ECO:0000313" key="5">
    <source>
        <dbReference type="EMBL" id="WAH38246.1"/>
    </source>
</evidence>
<dbReference type="GO" id="GO:0016787">
    <property type="term" value="F:hydrolase activity"/>
    <property type="evidence" value="ECO:0007669"/>
    <property type="project" value="UniProtKB-KW"/>
</dbReference>
<dbReference type="InterPro" id="IPR017853">
    <property type="entry name" value="GH"/>
</dbReference>
<dbReference type="SMART" id="SM00641">
    <property type="entry name" value="Glyco_25"/>
    <property type="match status" value="1"/>
</dbReference>
<name>A0ABY6Z7U8_9BACL</name>
<feature type="compositionally biased region" description="Pro residues" evidence="4">
    <location>
        <begin position="290"/>
        <end position="300"/>
    </location>
</feature>
<feature type="region of interest" description="Disordered" evidence="4">
    <location>
        <begin position="280"/>
        <end position="306"/>
    </location>
</feature>
<evidence type="ECO:0000256" key="1">
    <source>
        <dbReference type="ARBA" id="ARBA00010646"/>
    </source>
</evidence>
<reference evidence="5" key="1">
    <citation type="submission" date="2022-08" db="EMBL/GenBank/DDBJ databases">
        <title>Alicyclobacillus dauci DSM2870, complete genome.</title>
        <authorList>
            <person name="Wang Q."/>
            <person name="Cai R."/>
            <person name="Wang Z."/>
        </authorList>
    </citation>
    <scope>NUCLEOTIDE SEQUENCE</scope>
    <source>
        <strain evidence="5">DSM 28700</strain>
    </source>
</reference>
<gene>
    <name evidence="5" type="ORF">NZD86_07125</name>
</gene>
<evidence type="ECO:0000256" key="4">
    <source>
        <dbReference type="SAM" id="MobiDB-lite"/>
    </source>
</evidence>
<dbReference type="Proteomes" id="UP001164803">
    <property type="component" value="Chromosome"/>
</dbReference>
<dbReference type="PROSITE" id="PS51904">
    <property type="entry name" value="GLYCOSYL_HYDROL_F25_2"/>
    <property type="match status" value="1"/>
</dbReference>
<dbReference type="InterPro" id="IPR002053">
    <property type="entry name" value="Glyco_hydro_25"/>
</dbReference>
<dbReference type="Pfam" id="PF01183">
    <property type="entry name" value="Glyco_hydro_25"/>
    <property type="match status" value="1"/>
</dbReference>
<dbReference type="PANTHER" id="PTHR34135:SF2">
    <property type="entry name" value="LYSOZYME"/>
    <property type="match status" value="1"/>
</dbReference>
<evidence type="ECO:0000313" key="6">
    <source>
        <dbReference type="Proteomes" id="UP001164803"/>
    </source>
</evidence>
<comment type="similarity">
    <text evidence="1">Belongs to the glycosyl hydrolase 25 family.</text>
</comment>
<proteinExistence type="inferred from homology"/>
<dbReference type="InterPro" id="IPR018077">
    <property type="entry name" value="Glyco_hydro_fam25_subgr"/>
</dbReference>
<organism evidence="5 6">
    <name type="scientific">Alicyclobacillus dauci</name>
    <dbReference type="NCBI Taxonomy" id="1475485"/>
    <lineage>
        <taxon>Bacteria</taxon>
        <taxon>Bacillati</taxon>
        <taxon>Bacillota</taxon>
        <taxon>Bacilli</taxon>
        <taxon>Bacillales</taxon>
        <taxon>Alicyclobacillaceae</taxon>
        <taxon>Alicyclobacillus</taxon>
    </lineage>
</organism>
<keyword evidence="6" id="KW-1185">Reference proteome</keyword>
<dbReference type="RefSeq" id="WP_268045810.1">
    <property type="nucleotide sequence ID" value="NZ_CP104064.1"/>
</dbReference>
<evidence type="ECO:0000256" key="3">
    <source>
        <dbReference type="ARBA" id="ARBA00023295"/>
    </source>
</evidence>